<dbReference type="AlphaFoldDB" id="A0A380KDL3"/>
<proteinExistence type="predicted"/>
<dbReference type="GO" id="GO:0015031">
    <property type="term" value="P:protein transport"/>
    <property type="evidence" value="ECO:0007669"/>
    <property type="project" value="InterPro"/>
</dbReference>
<protein>
    <submittedName>
        <fullName evidence="1">Gap1</fullName>
    </submittedName>
</protein>
<dbReference type="EMBL" id="UHFN01000007">
    <property type="protein sequence ID" value="SUN62310.1"/>
    <property type="molecule type" value="Genomic_DNA"/>
</dbReference>
<accession>A0A380KDL3</accession>
<gene>
    <name evidence="1" type="ORF">NCTC12224_01811</name>
</gene>
<dbReference type="NCBIfam" id="TIGR03713">
    <property type="entry name" value="acc_sec_asp1"/>
    <property type="match status" value="1"/>
</dbReference>
<keyword evidence="2" id="KW-1185">Reference proteome</keyword>
<sequence length="528" mass="61408">MFYFIPSWYNPSRQWYDDTPTWSRVYDKMEFDDTINQLKMFQQAQEKCALLVLSYRPQLRYFLHKQDLQATAYWSFFDDIQNISRTHTKKIDFKRLNWGEGVSFLYSPFIVLVRKEGKTIASVYFAENGNVLTIDKEKDGVITESYVFDDRGFLSSYIAYKKGEAIYQDYLNENGVWQVREYLHQDGFIAINPEADKLFSKTLYQSWEELLRERLELFSSCQMTETDTLIIASDPRHNAFLTSVFLSYSKVFSFFGDRCSLSDTAQLTAVSEAADLIVTEKKETHDALINSLKLSTLPEGKRPSVLVSTPFDTRLRLGHSQSQKELEIYFFIDTINLEKRQRVLKRLLALMERSDAIKLIIASYDRALDANALKKDINQLIDEAFDSARFFSSVKDSGENQIDVSEEEDNDRVSVELITSETQIIGLLDHVRLVIDLGEKPDLYTQIASISAGIPQINHVQTEYVSHQKNGWIARTEEELEKAVHYYFDGLRHWNDSLVYAVEKMGDYTSGQLLARWKEALEKKREYE</sequence>
<reference evidence="1 2" key="1">
    <citation type="submission" date="2018-06" db="EMBL/GenBank/DDBJ databases">
        <authorList>
            <consortium name="Pathogen Informatics"/>
            <person name="Doyle S."/>
        </authorList>
    </citation>
    <scope>NUCLEOTIDE SEQUENCE [LARGE SCALE GENOMIC DNA]</scope>
    <source>
        <strain evidence="1 2">NCTC12224</strain>
    </source>
</reference>
<organism evidence="1 2">
    <name type="scientific">Streptococcus hyointestinalis</name>
    <dbReference type="NCBI Taxonomy" id="1337"/>
    <lineage>
        <taxon>Bacteria</taxon>
        <taxon>Bacillati</taxon>
        <taxon>Bacillota</taxon>
        <taxon>Bacilli</taxon>
        <taxon>Lactobacillales</taxon>
        <taxon>Streptococcaceae</taxon>
        <taxon>Streptococcus</taxon>
    </lineage>
</organism>
<evidence type="ECO:0000313" key="1">
    <source>
        <dbReference type="EMBL" id="SUN62310.1"/>
    </source>
</evidence>
<dbReference type="InterPro" id="IPR022372">
    <property type="entry name" value="Accessory_SS_Asp1"/>
</dbReference>
<dbReference type="Proteomes" id="UP000254924">
    <property type="component" value="Unassembled WGS sequence"/>
</dbReference>
<evidence type="ECO:0000313" key="2">
    <source>
        <dbReference type="Proteomes" id="UP000254924"/>
    </source>
</evidence>
<dbReference type="Pfam" id="PF16993">
    <property type="entry name" value="Asp1"/>
    <property type="match status" value="1"/>
</dbReference>
<dbReference type="OrthoDB" id="9767875at2"/>
<name>A0A380KDL3_9STRE</name>